<reference evidence="11" key="5">
    <citation type="submission" date="2018-07" db="EMBL/GenBank/DDBJ databases">
        <authorList>
            <consortium name="PulseNet: The National Subtyping Network for Foodborne Disease Surveillance"/>
            <person name="Tarr C.L."/>
            <person name="Trees E."/>
            <person name="Katz L.S."/>
            <person name="Carleton-Romer H.A."/>
            <person name="Stroika S."/>
            <person name="Kucerova Z."/>
            <person name="Roache K.F."/>
            <person name="Sabol A.L."/>
            <person name="Besser J."/>
            <person name="Gerner-Smidt P."/>
        </authorList>
    </citation>
    <scope>NUCLEOTIDE SEQUENCE</scope>
    <source>
        <strain evidence="11">PNUSAS008615</strain>
    </source>
</reference>
<gene>
    <name evidence="13" type="ORF">ABB53_019165</name>
    <name evidence="11" type="ORF">B4V94_20750</name>
    <name evidence="9" type="ORF">CNQ75_17425</name>
    <name evidence="12" type="ORF">G0D47_00995</name>
    <name evidence="10" type="ORF">PG27_06480</name>
</gene>
<evidence type="ECO:0000256" key="5">
    <source>
        <dbReference type="ARBA" id="ARBA00023186"/>
    </source>
</evidence>
<dbReference type="InterPro" id="IPR050643">
    <property type="entry name" value="Periplasmic_pilus_chap"/>
</dbReference>
<evidence type="ECO:0000256" key="2">
    <source>
        <dbReference type="ARBA" id="ARBA00007399"/>
    </source>
</evidence>
<evidence type="ECO:0000256" key="3">
    <source>
        <dbReference type="ARBA" id="ARBA00022729"/>
    </source>
</evidence>
<dbReference type="EMBL" id="DAAMII010000001">
    <property type="protein sequence ID" value="HAC6763307.1"/>
    <property type="molecule type" value="Genomic_DNA"/>
</dbReference>
<protein>
    <submittedName>
        <fullName evidence="9">Pili assembly chaperone</fullName>
    </submittedName>
    <submittedName>
        <fullName evidence="10">Pili/flagellar-assembly chaperone</fullName>
    </submittedName>
</protein>
<dbReference type="Pfam" id="PF00345">
    <property type="entry name" value="PapD_N"/>
    <property type="match status" value="1"/>
</dbReference>
<evidence type="ECO:0000313" key="12">
    <source>
        <dbReference type="EMBL" id="HAC6763307.1"/>
    </source>
</evidence>
<reference evidence="12" key="3">
    <citation type="submission" date="2018-07" db="EMBL/GenBank/DDBJ databases">
        <authorList>
            <consortium name="NCBI Pathogen Detection Project"/>
        </authorList>
    </citation>
    <scope>NUCLEOTIDE SEQUENCE</scope>
    <source>
        <strain evidence="12">11-1391</strain>
    </source>
</reference>
<dbReference type="RefSeq" id="WP_077950751.1">
    <property type="nucleotide sequence ID" value="NZ_CP011288.1"/>
</dbReference>
<keyword evidence="5 6" id="KW-0143">Chaperone</keyword>
<dbReference type="Gene3D" id="2.60.40.10">
    <property type="entry name" value="Immunoglobulins"/>
    <property type="match status" value="2"/>
</dbReference>
<dbReference type="NCBIfam" id="NF011739">
    <property type="entry name" value="PRK15192.1"/>
    <property type="match status" value="1"/>
</dbReference>
<dbReference type="SUPFAM" id="SSF49354">
    <property type="entry name" value="PapD-like"/>
    <property type="match status" value="1"/>
</dbReference>
<reference evidence="12" key="2">
    <citation type="journal article" date="2018" name="Genome Biol.">
        <title>SKESA: strategic k-mer extension for scrupulous assemblies.</title>
        <authorList>
            <person name="Souvorov A."/>
            <person name="Agarwala R."/>
            <person name="Lipman D.J."/>
        </authorList>
    </citation>
    <scope>NUCLEOTIDE SEQUENCE</scope>
    <source>
        <strain evidence="12">11-1391</strain>
    </source>
</reference>
<sequence>MLPRLLFLRMNKFFLRYVMCWCLLPISWAQAGVVIGGTRFIYHADAPALSVPVSNHSDAFWLIDTHLLPGDRWPGAKSAGNSTPFVVTPPLFMLSARQENTLRVVYTGEPLPADRESLFTLSIAAIPSGKPEANRVQMAFRSALKLLYRPDGLAGEPQQAYRHLVWNLTPDGATVRNPTPYYVTLFLLRANGRAQNNAGVVAPFATRQTEWCRHTVRCTVRWQSINDYGRVMPPQTVDLTRVQYPIFTGVSR</sequence>
<dbReference type="EMBL" id="CP023345">
    <property type="protein sequence ID" value="ATW56141.1"/>
    <property type="molecule type" value="Genomic_DNA"/>
</dbReference>
<reference evidence="10" key="4">
    <citation type="submission" date="2018-07" db="EMBL/GenBank/DDBJ databases">
        <authorList>
            <consortium name="GenomeTrakr network: Whole genome sequencing for foodborne pathogen traceback"/>
        </authorList>
    </citation>
    <scope>NUCLEOTIDE SEQUENCE</scope>
    <source>
        <strain evidence="10">CFSAN008697</strain>
        <strain evidence="13">CFSAN030538</strain>
    </source>
</reference>
<dbReference type="InterPro" id="IPR013783">
    <property type="entry name" value="Ig-like_fold"/>
</dbReference>
<dbReference type="InterPro" id="IPR018046">
    <property type="entry name" value="Pili_assmbl_chaperone_CS"/>
</dbReference>
<evidence type="ECO:0000259" key="8">
    <source>
        <dbReference type="Pfam" id="PF02753"/>
    </source>
</evidence>
<keyword evidence="10" id="KW-0282">Flagellum</keyword>
<keyword evidence="4" id="KW-0574">Periplasm</keyword>
<reference evidence="13" key="6">
    <citation type="submission" date="2021-05" db="EMBL/GenBank/DDBJ databases">
        <title>Whole genome PacBio Sequel sequence of Salmonella enterica subsp. enterica.</title>
        <authorList>
            <person name="Hoffmann M."/>
            <person name="Balkey M."/>
            <person name="Luo Y."/>
        </authorList>
    </citation>
    <scope>NUCLEOTIDE SEQUENCE</scope>
    <source>
        <strain evidence="13">CFSAN030538</strain>
    </source>
</reference>
<feature type="domain" description="Pili assembly chaperone N-terminal" evidence="7">
    <location>
        <begin position="32"/>
        <end position="153"/>
    </location>
</feature>
<dbReference type="EMBL" id="AAMIRF010000039">
    <property type="protein sequence ID" value="EDH7457810.1"/>
    <property type="molecule type" value="Genomic_DNA"/>
</dbReference>
<evidence type="ECO:0000256" key="6">
    <source>
        <dbReference type="RuleBase" id="RU003918"/>
    </source>
</evidence>
<reference evidence="9 14" key="1">
    <citation type="submission" date="2017-09" db="EMBL/GenBank/DDBJ databases">
        <title>Complete genome of Salmonella enterica subsp. diarizonae isolated from stool of a patient with bacterial enteropathy.</title>
        <authorList>
            <person name="Zhou J."/>
            <person name="Chen Q."/>
            <person name="Guo L."/>
            <person name="Fan J."/>
        </authorList>
    </citation>
    <scope>NUCLEOTIDE SEQUENCE [LARGE SCALE GENOMIC DNA]</scope>
    <source>
        <strain evidence="9 14">HZS154</strain>
    </source>
</reference>
<evidence type="ECO:0000313" key="11">
    <source>
        <dbReference type="EMBL" id="EDH7457810.1"/>
    </source>
</evidence>
<dbReference type="PROSITE" id="PS00635">
    <property type="entry name" value="PILI_CHAPERONE"/>
    <property type="match status" value="1"/>
</dbReference>
<dbReference type="InterPro" id="IPR008962">
    <property type="entry name" value="PapD-like_sf"/>
</dbReference>
<name>A0A2I5HLI8_SALDZ</name>
<evidence type="ECO:0000313" key="9">
    <source>
        <dbReference type="EMBL" id="ATW56141.1"/>
    </source>
</evidence>
<dbReference type="EMBL" id="AAGLNK010000005">
    <property type="protein sequence ID" value="EBP3692902.1"/>
    <property type="molecule type" value="Genomic_DNA"/>
</dbReference>
<evidence type="ECO:0000256" key="4">
    <source>
        <dbReference type="ARBA" id="ARBA00022764"/>
    </source>
</evidence>
<dbReference type="InterPro" id="IPR001829">
    <property type="entry name" value="Pili_assmbl_chaperone_bac"/>
</dbReference>
<dbReference type="PANTHER" id="PTHR30251:SF1">
    <property type="entry name" value="FIMBRIAL CHAPARONE"/>
    <property type="match status" value="1"/>
</dbReference>
<dbReference type="Pfam" id="PF02753">
    <property type="entry name" value="PapD_C"/>
    <property type="match status" value="1"/>
</dbReference>
<feature type="domain" description="Pili assembly chaperone C-terminal" evidence="8">
    <location>
        <begin position="175"/>
        <end position="232"/>
    </location>
</feature>
<evidence type="ECO:0000256" key="1">
    <source>
        <dbReference type="ARBA" id="ARBA00004418"/>
    </source>
</evidence>
<evidence type="ECO:0000313" key="14">
    <source>
        <dbReference type="Proteomes" id="UP000230639"/>
    </source>
</evidence>
<dbReference type="Proteomes" id="UP000230639">
    <property type="component" value="Chromosome"/>
</dbReference>
<comment type="subcellular location">
    <subcellularLocation>
        <location evidence="1 6">Periplasm</location>
    </subcellularLocation>
</comment>
<keyword evidence="10" id="KW-0969">Cilium</keyword>
<evidence type="ECO:0000259" key="7">
    <source>
        <dbReference type="Pfam" id="PF00345"/>
    </source>
</evidence>
<dbReference type="PRINTS" id="PR00969">
    <property type="entry name" value="CHAPERONPILI"/>
</dbReference>
<dbReference type="GO" id="GO:0071555">
    <property type="term" value="P:cell wall organization"/>
    <property type="evidence" value="ECO:0007669"/>
    <property type="project" value="InterPro"/>
</dbReference>
<keyword evidence="10" id="KW-0966">Cell projection</keyword>
<proteinExistence type="inferred from homology"/>
<dbReference type="SUPFAM" id="SSF49584">
    <property type="entry name" value="Periplasmic chaperone C-domain"/>
    <property type="match status" value="1"/>
</dbReference>
<dbReference type="AlphaFoldDB" id="A0A2I5HLI8"/>
<dbReference type="InterPro" id="IPR016147">
    <property type="entry name" value="Pili_assmbl_chaperone_N"/>
</dbReference>
<dbReference type="InterPro" id="IPR016148">
    <property type="entry name" value="Pili_assmbl_chaperone_C"/>
</dbReference>
<dbReference type="GO" id="GO:0030288">
    <property type="term" value="C:outer membrane-bounded periplasmic space"/>
    <property type="evidence" value="ECO:0007669"/>
    <property type="project" value="InterPro"/>
</dbReference>
<comment type="similarity">
    <text evidence="2 6">Belongs to the periplasmic pilus chaperone family.</text>
</comment>
<dbReference type="PANTHER" id="PTHR30251">
    <property type="entry name" value="PILUS ASSEMBLY CHAPERONE"/>
    <property type="match status" value="1"/>
</dbReference>
<dbReference type="EMBL" id="CP075144">
    <property type="protein sequence ID" value="QWJ68831.1"/>
    <property type="molecule type" value="Genomic_DNA"/>
</dbReference>
<accession>A0A2I5HLI8</accession>
<organism evidence="9 14">
    <name type="scientific">Salmonella diarizonae</name>
    <dbReference type="NCBI Taxonomy" id="59204"/>
    <lineage>
        <taxon>Bacteria</taxon>
        <taxon>Pseudomonadati</taxon>
        <taxon>Pseudomonadota</taxon>
        <taxon>Gammaproteobacteria</taxon>
        <taxon>Enterobacterales</taxon>
        <taxon>Enterobacteriaceae</taxon>
        <taxon>Salmonella</taxon>
    </lineage>
</organism>
<dbReference type="InterPro" id="IPR036316">
    <property type="entry name" value="Pili_assmbl_chap_C_dom_sf"/>
</dbReference>
<keyword evidence="3" id="KW-0732">Signal</keyword>
<dbReference type="STRING" id="59204.UQ49_04520"/>
<evidence type="ECO:0000313" key="13">
    <source>
        <dbReference type="EMBL" id="QWJ68831.1"/>
    </source>
</evidence>
<evidence type="ECO:0000313" key="10">
    <source>
        <dbReference type="EMBL" id="EBP3692902.1"/>
    </source>
</evidence>